<keyword evidence="2" id="KW-1185">Reference proteome</keyword>
<evidence type="ECO:0000313" key="2">
    <source>
        <dbReference type="Proteomes" id="UP000467132"/>
    </source>
</evidence>
<dbReference type="AlphaFoldDB" id="A0A845QUW5"/>
<protein>
    <submittedName>
        <fullName evidence="1">Uncharacterized protein</fullName>
    </submittedName>
</protein>
<dbReference type="Proteomes" id="UP000467132">
    <property type="component" value="Unassembled WGS sequence"/>
</dbReference>
<organism evidence="1 2">
    <name type="scientific">Senegalia massiliensis</name>
    <dbReference type="NCBI Taxonomy" id="1720316"/>
    <lineage>
        <taxon>Bacteria</taxon>
        <taxon>Bacillati</taxon>
        <taxon>Bacillota</taxon>
        <taxon>Clostridia</taxon>
        <taxon>Eubacteriales</taxon>
        <taxon>Clostridiaceae</taxon>
        <taxon>Senegalia</taxon>
    </lineage>
</organism>
<reference evidence="1 2" key="1">
    <citation type="submission" date="2018-08" db="EMBL/GenBank/DDBJ databases">
        <title>Murine metabolic-syndrome-specific gut microbial biobank.</title>
        <authorList>
            <person name="Liu C."/>
        </authorList>
    </citation>
    <scope>NUCLEOTIDE SEQUENCE [LARGE SCALE GENOMIC DNA]</scope>
    <source>
        <strain evidence="1 2">583</strain>
    </source>
</reference>
<accession>A0A845QUW5</accession>
<sequence length="100" mass="11863">MDDKKGKKDISELVDKLKSTVNPKDKDMEKLKDLASKYSDKSEDELYFEIINLNKKLSQENNKEEFMKKIKKLERLRPMLNESQNKKLDKLLEVLNNESE</sequence>
<evidence type="ECO:0000313" key="1">
    <source>
        <dbReference type="EMBL" id="NBI05814.1"/>
    </source>
</evidence>
<dbReference type="EMBL" id="QXXA01000004">
    <property type="protein sequence ID" value="NBI05814.1"/>
    <property type="molecule type" value="Genomic_DNA"/>
</dbReference>
<dbReference type="OrthoDB" id="1955318at2"/>
<comment type="caution">
    <text evidence="1">The sequence shown here is derived from an EMBL/GenBank/DDBJ whole genome shotgun (WGS) entry which is preliminary data.</text>
</comment>
<gene>
    <name evidence="1" type="ORF">D3Z33_02960</name>
</gene>
<proteinExistence type="predicted"/>
<dbReference type="RefSeq" id="WP_130806463.1">
    <property type="nucleotide sequence ID" value="NZ_LR130785.1"/>
</dbReference>
<name>A0A845QUW5_9CLOT</name>